<dbReference type="Proteomes" id="UP000199659">
    <property type="component" value="Unassembled WGS sequence"/>
</dbReference>
<dbReference type="GO" id="GO:0019239">
    <property type="term" value="F:deaminase activity"/>
    <property type="evidence" value="ECO:0007669"/>
    <property type="project" value="TreeGrafter"/>
</dbReference>
<evidence type="ECO:0000313" key="2">
    <source>
        <dbReference type="EMBL" id="SFS07493.1"/>
    </source>
</evidence>
<sequence length="368" mass="43707">MQIKQIEYDKYYKIYITLNNITKEISDDDVKEMYQYIKNNKISVIYENYYGDIEILTTYKEKRKNILEEQSLKDFPVLYLQGSSCKQHQLAGISLMGVIKKDLFCNYIKVEYIENQNVKVGTVIKYEKTEELYLMSIVGDEDCRKRKSFKEEMDSLYKNMVYLIEQHGFSQRDIYRTYFYLKDLLIDYAEFNNSREKYFRENFKEITWYPASTCIMGNSIYHDRAVSNIWAIKSENMDIVEVMHSGRQCEALDYKKLFSRGVLLTNMNKRCYISGTASIGETGDTLFIDDYKKQIDQTFECVQNLLRSKEMDFDKIVSCHAYLKKKEFESYFIEKMEIVSAQFFPVVCVIADVCRDDLLFEMDIVAEN</sequence>
<name>A0A1I6LVL8_9FIRM</name>
<organism evidence="2 3">
    <name type="scientific">Anaeromicropila populeti</name>
    <dbReference type="NCBI Taxonomy" id="37658"/>
    <lineage>
        <taxon>Bacteria</taxon>
        <taxon>Bacillati</taxon>
        <taxon>Bacillota</taxon>
        <taxon>Clostridia</taxon>
        <taxon>Lachnospirales</taxon>
        <taxon>Lachnospiraceae</taxon>
        <taxon>Anaeromicropila</taxon>
    </lineage>
</organism>
<evidence type="ECO:0000313" key="3">
    <source>
        <dbReference type="Proteomes" id="UP000199659"/>
    </source>
</evidence>
<dbReference type="GO" id="GO:0005829">
    <property type="term" value="C:cytosol"/>
    <property type="evidence" value="ECO:0007669"/>
    <property type="project" value="TreeGrafter"/>
</dbReference>
<dbReference type="STRING" id="37658.SAMN05661086_03602"/>
<dbReference type="EMBL" id="FOYZ01000022">
    <property type="protein sequence ID" value="SFS07493.1"/>
    <property type="molecule type" value="Genomic_DNA"/>
</dbReference>
<dbReference type="SUPFAM" id="SSF55298">
    <property type="entry name" value="YjgF-like"/>
    <property type="match status" value="2"/>
</dbReference>
<protein>
    <submittedName>
        <fullName evidence="2">Enamine deaminase RidA, house cleaning of reactive enamine intermediates, YjgF/YER057c/UK114 family</fullName>
    </submittedName>
</protein>
<dbReference type="RefSeq" id="WP_092564142.1">
    <property type="nucleotide sequence ID" value="NZ_FOYZ01000022.1"/>
</dbReference>
<dbReference type="PANTHER" id="PTHR11803:SF58">
    <property type="entry name" value="PROTEIN HMF1-RELATED"/>
    <property type="match status" value="1"/>
</dbReference>
<dbReference type="InterPro" id="IPR035959">
    <property type="entry name" value="RutC-like_sf"/>
</dbReference>
<dbReference type="PANTHER" id="PTHR11803">
    <property type="entry name" value="2-IMINOBUTANOATE/2-IMINOPROPANOATE DEAMINASE RIDA"/>
    <property type="match status" value="1"/>
</dbReference>
<gene>
    <name evidence="2" type="ORF">SAMN05661086_03602</name>
</gene>
<reference evidence="2 3" key="1">
    <citation type="submission" date="2016-10" db="EMBL/GenBank/DDBJ databases">
        <authorList>
            <person name="de Groot N.N."/>
        </authorList>
    </citation>
    <scope>NUCLEOTIDE SEQUENCE [LARGE SCALE GENOMIC DNA]</scope>
    <source>
        <strain evidence="2 3">743A</strain>
    </source>
</reference>
<dbReference type="OrthoDB" id="9803101at2"/>
<dbReference type="AlphaFoldDB" id="A0A1I6LVL8"/>
<evidence type="ECO:0000256" key="1">
    <source>
        <dbReference type="ARBA" id="ARBA00010552"/>
    </source>
</evidence>
<dbReference type="InterPro" id="IPR006175">
    <property type="entry name" value="YjgF/YER057c/UK114"/>
</dbReference>
<proteinExistence type="inferred from homology"/>
<comment type="similarity">
    <text evidence="1">Belongs to the RutC family.</text>
</comment>
<dbReference type="Pfam" id="PF01042">
    <property type="entry name" value="Ribonuc_L-PSP"/>
    <property type="match status" value="1"/>
</dbReference>
<dbReference type="Gene3D" id="3.30.1330.40">
    <property type="entry name" value="RutC-like"/>
    <property type="match status" value="2"/>
</dbReference>
<keyword evidence="3" id="KW-1185">Reference proteome</keyword>
<accession>A0A1I6LVL8</accession>